<reference evidence="1 2" key="1">
    <citation type="submission" date="2016-10" db="EMBL/GenBank/DDBJ databases">
        <title>Comparative genome analysis of multiple Pseudomonas spp. focuses on biocontrol and plant growth promoting traits.</title>
        <authorList>
            <person name="Tao X.-Y."/>
            <person name="Taylor C.G."/>
        </authorList>
    </citation>
    <scope>NUCLEOTIDE SEQUENCE [LARGE SCALE GENOMIC DNA]</scope>
    <source>
        <strain evidence="1 2">38D7</strain>
    </source>
</reference>
<evidence type="ECO:0000313" key="1">
    <source>
        <dbReference type="EMBL" id="RON22233.1"/>
    </source>
</evidence>
<accession>A0A423I9N6</accession>
<organism evidence="1 2">
    <name type="scientific">Pseudomonas brassicacearum</name>
    <dbReference type="NCBI Taxonomy" id="930166"/>
    <lineage>
        <taxon>Bacteria</taxon>
        <taxon>Pseudomonadati</taxon>
        <taxon>Pseudomonadota</taxon>
        <taxon>Gammaproteobacteria</taxon>
        <taxon>Pseudomonadales</taxon>
        <taxon>Pseudomonadaceae</taxon>
        <taxon>Pseudomonas</taxon>
    </lineage>
</organism>
<gene>
    <name evidence="1" type="ORF">BK660_09225</name>
</gene>
<dbReference type="Proteomes" id="UP000285636">
    <property type="component" value="Unassembled WGS sequence"/>
</dbReference>
<protein>
    <submittedName>
        <fullName evidence="1">Uncharacterized protein</fullName>
    </submittedName>
</protein>
<evidence type="ECO:0000313" key="2">
    <source>
        <dbReference type="Proteomes" id="UP000285636"/>
    </source>
</evidence>
<sequence length="63" mass="7093">MLTISRRYAAIMRDDAHYPLLLENRSTIVTVYQSSKLSDQNAIRPIQWALLLSAIAPYGSMPA</sequence>
<comment type="caution">
    <text evidence="1">The sequence shown here is derived from an EMBL/GenBank/DDBJ whole genome shotgun (WGS) entry which is preliminary data.</text>
</comment>
<dbReference type="EMBL" id="MOBK01000003">
    <property type="protein sequence ID" value="RON22233.1"/>
    <property type="molecule type" value="Genomic_DNA"/>
</dbReference>
<proteinExistence type="predicted"/>
<dbReference type="AlphaFoldDB" id="A0A423I9N6"/>
<name>A0A423I9N6_9PSED</name>